<gene>
    <name evidence="2" type="ORF">NK662_03165</name>
</gene>
<keyword evidence="3" id="KW-1185">Reference proteome</keyword>
<feature type="chain" id="PRO_5041355550" description="DUF3888 domain-containing protein" evidence="1">
    <location>
        <begin position="26"/>
        <end position="120"/>
    </location>
</feature>
<dbReference type="RefSeq" id="WP_254757262.1">
    <property type="nucleotide sequence ID" value="NZ_JANCLT010000001.1"/>
</dbReference>
<keyword evidence="1" id="KW-0732">Signal</keyword>
<reference evidence="2" key="1">
    <citation type="submission" date="2022-07" db="EMBL/GenBank/DDBJ databases">
        <authorList>
            <person name="Li W.-J."/>
            <person name="Deng Q.-Q."/>
        </authorList>
    </citation>
    <scope>NUCLEOTIDE SEQUENCE</scope>
    <source>
        <strain evidence="2">SYSU M60031</strain>
    </source>
</reference>
<dbReference type="AlphaFoldDB" id="A0AA42BND3"/>
<comment type="caution">
    <text evidence="2">The sequence shown here is derived from an EMBL/GenBank/DDBJ whole genome shotgun (WGS) entry which is preliminary data.</text>
</comment>
<dbReference type="Proteomes" id="UP001156102">
    <property type="component" value="Unassembled WGS sequence"/>
</dbReference>
<name>A0AA42BND3_9BACI</name>
<organism evidence="2 3">
    <name type="scientific">Ectobacillus ponti</name>
    <dbReference type="NCBI Taxonomy" id="2961894"/>
    <lineage>
        <taxon>Bacteria</taxon>
        <taxon>Bacillati</taxon>
        <taxon>Bacillota</taxon>
        <taxon>Bacilli</taxon>
        <taxon>Bacillales</taxon>
        <taxon>Bacillaceae</taxon>
        <taxon>Ectobacillus</taxon>
    </lineage>
</organism>
<dbReference type="EMBL" id="JANCLT010000001">
    <property type="protein sequence ID" value="MCP8967542.1"/>
    <property type="molecule type" value="Genomic_DNA"/>
</dbReference>
<accession>A0AA42BND3</accession>
<proteinExistence type="predicted"/>
<evidence type="ECO:0000313" key="2">
    <source>
        <dbReference type="EMBL" id="MCP8967542.1"/>
    </source>
</evidence>
<evidence type="ECO:0008006" key="4">
    <source>
        <dbReference type="Google" id="ProtNLM"/>
    </source>
</evidence>
<evidence type="ECO:0000313" key="3">
    <source>
        <dbReference type="Proteomes" id="UP001156102"/>
    </source>
</evidence>
<protein>
    <recommendedName>
        <fullName evidence="4">DUF3888 domain-containing protein</fullName>
    </recommendedName>
</protein>
<feature type="signal peptide" evidence="1">
    <location>
        <begin position="1"/>
        <end position="25"/>
    </location>
</feature>
<sequence>MRLRRKLRSCFLLLGLSGALLYPLAADIQRQYVPTRELALQRYLDMQRLQLDTMPDRVTVSRFEKTVQSDVYNVWLLVNQKEQPAPIQVRLQQSAFGYKPVLARVDLKWLLQRTKRTPWI</sequence>
<evidence type="ECO:0000256" key="1">
    <source>
        <dbReference type="SAM" id="SignalP"/>
    </source>
</evidence>